<dbReference type="PANTHER" id="PTHR13604:SF0">
    <property type="entry name" value="ABASIC SITE PROCESSING PROTEIN HMCES"/>
    <property type="match status" value="1"/>
</dbReference>
<evidence type="ECO:0000256" key="8">
    <source>
        <dbReference type="RuleBase" id="RU364100"/>
    </source>
</evidence>
<comment type="caution">
    <text evidence="9">The sequence shown here is derived from an EMBL/GenBank/DDBJ whole genome shotgun (WGS) entry which is preliminary data.</text>
</comment>
<evidence type="ECO:0000313" key="9">
    <source>
        <dbReference type="EMBL" id="MBB6636580.1"/>
    </source>
</evidence>
<proteinExistence type="inferred from homology"/>
<keyword evidence="2 8" id="KW-0645">Protease</keyword>
<keyword evidence="7" id="KW-0456">Lyase</keyword>
<keyword evidence="3" id="KW-0227">DNA damage</keyword>
<dbReference type="Proteomes" id="UP000535838">
    <property type="component" value="Unassembled WGS sequence"/>
</dbReference>
<keyword evidence="5" id="KW-0190">Covalent protein-DNA linkage</keyword>
<dbReference type="InterPro" id="IPR003738">
    <property type="entry name" value="SRAP"/>
</dbReference>
<accession>A0A841T3F3</accession>
<evidence type="ECO:0000256" key="3">
    <source>
        <dbReference type="ARBA" id="ARBA00022763"/>
    </source>
</evidence>
<dbReference type="EMBL" id="JACJVQ010000019">
    <property type="protein sequence ID" value="MBB6636580.1"/>
    <property type="molecule type" value="Genomic_DNA"/>
</dbReference>
<dbReference type="EC" id="3.4.-.-" evidence="8"/>
<dbReference type="GO" id="GO:0003697">
    <property type="term" value="F:single-stranded DNA binding"/>
    <property type="evidence" value="ECO:0007669"/>
    <property type="project" value="InterPro"/>
</dbReference>
<keyword evidence="10" id="KW-1185">Reference proteome</keyword>
<dbReference type="GO" id="GO:0006508">
    <property type="term" value="P:proteolysis"/>
    <property type="evidence" value="ECO:0007669"/>
    <property type="project" value="UniProtKB-KW"/>
</dbReference>
<dbReference type="Gene3D" id="3.90.1680.10">
    <property type="entry name" value="SOS response associated peptidase-like"/>
    <property type="match status" value="1"/>
</dbReference>
<keyword evidence="4 8" id="KW-0378">Hydrolase</keyword>
<evidence type="ECO:0000256" key="2">
    <source>
        <dbReference type="ARBA" id="ARBA00022670"/>
    </source>
</evidence>
<evidence type="ECO:0000313" key="10">
    <source>
        <dbReference type="Proteomes" id="UP000535838"/>
    </source>
</evidence>
<keyword evidence="6" id="KW-0238">DNA-binding</keyword>
<dbReference type="PANTHER" id="PTHR13604">
    <property type="entry name" value="DC12-RELATED"/>
    <property type="match status" value="1"/>
</dbReference>
<dbReference type="AlphaFoldDB" id="A0A841T3F3"/>
<comment type="similarity">
    <text evidence="1 8">Belongs to the SOS response-associated peptidase family.</text>
</comment>
<dbReference type="InterPro" id="IPR036590">
    <property type="entry name" value="SRAP-like"/>
</dbReference>
<dbReference type="SUPFAM" id="SSF143081">
    <property type="entry name" value="BB1717-like"/>
    <property type="match status" value="1"/>
</dbReference>
<dbReference type="GO" id="GO:0016829">
    <property type="term" value="F:lyase activity"/>
    <property type="evidence" value="ECO:0007669"/>
    <property type="project" value="UniProtKB-KW"/>
</dbReference>
<dbReference type="GO" id="GO:0008233">
    <property type="term" value="F:peptidase activity"/>
    <property type="evidence" value="ECO:0007669"/>
    <property type="project" value="UniProtKB-KW"/>
</dbReference>
<evidence type="ECO:0000256" key="1">
    <source>
        <dbReference type="ARBA" id="ARBA00008136"/>
    </source>
</evidence>
<protein>
    <recommendedName>
        <fullName evidence="8">Abasic site processing protein</fullName>
        <ecNumber evidence="8">3.4.-.-</ecNumber>
    </recommendedName>
</protein>
<dbReference type="Pfam" id="PF02586">
    <property type="entry name" value="SRAP"/>
    <property type="match status" value="1"/>
</dbReference>
<organism evidence="9 10">
    <name type="scientific">Cohnella thailandensis</name>
    <dbReference type="NCBI Taxonomy" id="557557"/>
    <lineage>
        <taxon>Bacteria</taxon>
        <taxon>Bacillati</taxon>
        <taxon>Bacillota</taxon>
        <taxon>Bacilli</taxon>
        <taxon>Bacillales</taxon>
        <taxon>Paenibacillaceae</taxon>
        <taxon>Cohnella</taxon>
    </lineage>
</organism>
<name>A0A841T3F3_9BACL</name>
<sequence length="223" mass="25264">MCGRYTITVTIEEMLARYFAENVVSPYQPRYNVAPGQLVPAVINDGSRNRIGLLKWGLVPPWAEDARIGNKMINARAETIEERPAFRNAYLNKRCLLPADGFYEWQRSAGGKKPMRITLKGGGLFSLAGLYETWVSPEGEKWHTCTVLTTAPNRLMADIHDRMPVILKPEDEALWLDRRIREPARLKHLLVPYPEDEMAAYEVSAAVGNVRNDSPSLIERVAR</sequence>
<dbReference type="RefSeq" id="WP_185121799.1">
    <property type="nucleotide sequence ID" value="NZ_JACJVQ010000019.1"/>
</dbReference>
<dbReference type="GO" id="GO:0106300">
    <property type="term" value="P:protein-DNA covalent cross-linking repair"/>
    <property type="evidence" value="ECO:0007669"/>
    <property type="project" value="InterPro"/>
</dbReference>
<evidence type="ECO:0000256" key="6">
    <source>
        <dbReference type="ARBA" id="ARBA00023125"/>
    </source>
</evidence>
<evidence type="ECO:0000256" key="4">
    <source>
        <dbReference type="ARBA" id="ARBA00022801"/>
    </source>
</evidence>
<reference evidence="9 10" key="1">
    <citation type="submission" date="2020-08" db="EMBL/GenBank/DDBJ databases">
        <title>Cohnella phylogeny.</title>
        <authorList>
            <person name="Dunlap C."/>
        </authorList>
    </citation>
    <scope>NUCLEOTIDE SEQUENCE [LARGE SCALE GENOMIC DNA]</scope>
    <source>
        <strain evidence="9 10">DSM 25241</strain>
    </source>
</reference>
<evidence type="ECO:0000256" key="5">
    <source>
        <dbReference type="ARBA" id="ARBA00023124"/>
    </source>
</evidence>
<evidence type="ECO:0000256" key="7">
    <source>
        <dbReference type="ARBA" id="ARBA00023239"/>
    </source>
</evidence>
<gene>
    <name evidence="9" type="ORF">H7B67_20855</name>
</gene>